<dbReference type="InterPro" id="IPR000873">
    <property type="entry name" value="AMP-dep_synth/lig_dom"/>
</dbReference>
<dbReference type="RefSeq" id="WP_048574697.1">
    <property type="nucleotide sequence ID" value="NZ_LFEH01000380.1"/>
</dbReference>
<dbReference type="PANTHER" id="PTHR45527">
    <property type="entry name" value="NONRIBOSOMAL PEPTIDE SYNTHETASE"/>
    <property type="match status" value="1"/>
</dbReference>
<dbReference type="SUPFAM" id="SSF56801">
    <property type="entry name" value="Acetyl-CoA synthetase-like"/>
    <property type="match status" value="1"/>
</dbReference>
<gene>
    <name evidence="2" type="ORF">ACH49_30555</name>
</gene>
<feature type="domain" description="AMP-dependent synthetase/ligase" evidence="1">
    <location>
        <begin position="1"/>
        <end position="212"/>
    </location>
</feature>
<evidence type="ECO:0000313" key="2">
    <source>
        <dbReference type="EMBL" id="KMS65726.1"/>
    </source>
</evidence>
<dbReference type="Gene3D" id="2.30.38.10">
    <property type="entry name" value="Luciferase, Domain 3"/>
    <property type="match status" value="1"/>
</dbReference>
<proteinExistence type="predicted"/>
<feature type="non-terminal residue" evidence="2">
    <location>
        <position position="1"/>
    </location>
</feature>
<comment type="caution">
    <text evidence="2">The sequence shown here is derived from an EMBL/GenBank/DDBJ whole genome shotgun (WGS) entry which is preliminary data.</text>
</comment>
<reference evidence="2 3" key="1">
    <citation type="submission" date="2015-06" db="EMBL/GenBank/DDBJ databases">
        <title>Draft genome sequence of Streptomyces leeuwenhoekii C58, which produces the novel lasso peptide, chaxapeptin.</title>
        <authorList>
            <person name="Yi Y."/>
            <person name="Hai D."/>
            <person name="Jaspars M."/>
            <person name="Sheng H."/>
            <person name="Rateb M.E."/>
            <person name="Bull A."/>
            <person name="Goodfellow M."/>
            <person name="Asenjo J.A."/>
            <person name="Ebel R."/>
        </authorList>
    </citation>
    <scope>NUCLEOTIDE SEQUENCE [LARGE SCALE GENOMIC DNA]</scope>
    <source>
        <strain evidence="2 3">C58</strain>
    </source>
</reference>
<name>A0ABR5HPX8_STRLW</name>
<sequence length="241" mass="25822">SGSTGRPKGVVVPHANVVRLFTRTAHWFGFGPQDVWTLFHSYAFDFSVWELWGALLHGGRLVVVPEDVARSPEDFLRLLADERVTVLNQTPSAFHPLTRADAEHPGTGDRLALRTVIFGGEALETGRLTGWYERHPEDAPRLVNMYGITETTVHVTHAPLDAATAAAGGASPIGTGIPDLRVYVLDGTLAPVPPGAVGEMYVAGEGLARGYLGRPGLTASRFVADPFGAPGTRMYRTGDLA</sequence>
<dbReference type="EMBL" id="LFEH01000380">
    <property type="protein sequence ID" value="KMS65726.1"/>
    <property type="molecule type" value="Genomic_DNA"/>
</dbReference>
<dbReference type="Pfam" id="PF00501">
    <property type="entry name" value="AMP-binding"/>
    <property type="match status" value="1"/>
</dbReference>
<evidence type="ECO:0000259" key="1">
    <source>
        <dbReference type="Pfam" id="PF00501"/>
    </source>
</evidence>
<protein>
    <recommendedName>
        <fullName evidence="1">AMP-dependent synthetase/ligase domain-containing protein</fullName>
    </recommendedName>
</protein>
<organism evidence="2 3">
    <name type="scientific">Streptomyces leeuwenhoekii</name>
    <dbReference type="NCBI Taxonomy" id="1437453"/>
    <lineage>
        <taxon>Bacteria</taxon>
        <taxon>Bacillati</taxon>
        <taxon>Actinomycetota</taxon>
        <taxon>Actinomycetes</taxon>
        <taxon>Kitasatosporales</taxon>
        <taxon>Streptomycetaceae</taxon>
        <taxon>Streptomyces</taxon>
    </lineage>
</organism>
<accession>A0ABR5HPX8</accession>
<dbReference type="PANTHER" id="PTHR45527:SF14">
    <property type="entry name" value="PLIPASTATIN SYNTHASE SUBUNIT B"/>
    <property type="match status" value="1"/>
</dbReference>
<keyword evidence="3" id="KW-1185">Reference proteome</keyword>
<evidence type="ECO:0000313" key="3">
    <source>
        <dbReference type="Proteomes" id="UP000037274"/>
    </source>
</evidence>
<dbReference type="Gene3D" id="3.40.50.980">
    <property type="match status" value="1"/>
</dbReference>
<feature type="non-terminal residue" evidence="2">
    <location>
        <position position="241"/>
    </location>
</feature>
<dbReference type="Proteomes" id="UP000037274">
    <property type="component" value="Unassembled WGS sequence"/>
</dbReference>